<proteinExistence type="predicted"/>
<evidence type="ECO:0000313" key="2">
    <source>
        <dbReference type="EMBL" id="MBI5127884.1"/>
    </source>
</evidence>
<reference evidence="2" key="1">
    <citation type="submission" date="2020-07" db="EMBL/GenBank/DDBJ databases">
        <title>Huge and variable diversity of episymbiotic CPR bacteria and DPANN archaea in groundwater ecosystems.</title>
        <authorList>
            <person name="He C.Y."/>
            <person name="Keren R."/>
            <person name="Whittaker M."/>
            <person name="Farag I.F."/>
            <person name="Doudna J."/>
            <person name="Cate J.H.D."/>
            <person name="Banfield J.F."/>
        </authorList>
    </citation>
    <scope>NUCLEOTIDE SEQUENCE</scope>
    <source>
        <strain evidence="2">NC_groundwater_1818_Pr3_B-0.1um_66_35</strain>
    </source>
</reference>
<gene>
    <name evidence="2" type="ORF">HZA66_00435</name>
</gene>
<evidence type="ECO:0000256" key="1">
    <source>
        <dbReference type="SAM" id="SignalP"/>
    </source>
</evidence>
<feature type="chain" id="PRO_5036816344" evidence="1">
    <location>
        <begin position="26"/>
        <end position="184"/>
    </location>
</feature>
<name>A0A933RTF2_RHOPL</name>
<sequence>MNRIAVLALVAALAASALSSASAHSEEQMLLKPPKGYKVVASSTTDTASTSVMVPEGQSVANWTEKLTTQVLHKQADQSPADFRARAEKAAAAQCPGASFEKLKDGTENLYPMVSWTEKCPSAKDSGKPELTWSKAVQGRENFYLLQKAHRFEPNAKQLKALTSLFDAAKVCDTRVPGQRCKQK</sequence>
<dbReference type="AlphaFoldDB" id="A0A933RTF2"/>
<feature type="signal peptide" evidence="1">
    <location>
        <begin position="1"/>
        <end position="25"/>
    </location>
</feature>
<evidence type="ECO:0000313" key="3">
    <source>
        <dbReference type="Proteomes" id="UP000782519"/>
    </source>
</evidence>
<dbReference type="Proteomes" id="UP000782519">
    <property type="component" value="Unassembled WGS sequence"/>
</dbReference>
<dbReference type="EMBL" id="JACRJB010000002">
    <property type="protein sequence ID" value="MBI5127884.1"/>
    <property type="molecule type" value="Genomic_DNA"/>
</dbReference>
<keyword evidence="1" id="KW-0732">Signal</keyword>
<protein>
    <submittedName>
        <fullName evidence="2">Uncharacterized protein</fullName>
    </submittedName>
</protein>
<comment type="caution">
    <text evidence="2">The sequence shown here is derived from an EMBL/GenBank/DDBJ whole genome shotgun (WGS) entry which is preliminary data.</text>
</comment>
<organism evidence="2 3">
    <name type="scientific">Rhodopseudomonas palustris</name>
    <dbReference type="NCBI Taxonomy" id="1076"/>
    <lineage>
        <taxon>Bacteria</taxon>
        <taxon>Pseudomonadati</taxon>
        <taxon>Pseudomonadota</taxon>
        <taxon>Alphaproteobacteria</taxon>
        <taxon>Hyphomicrobiales</taxon>
        <taxon>Nitrobacteraceae</taxon>
        <taxon>Rhodopseudomonas</taxon>
    </lineage>
</organism>
<accession>A0A933RTF2</accession>